<dbReference type="InterPro" id="IPR052342">
    <property type="entry name" value="MCH/BMMD"/>
</dbReference>
<organism evidence="2 3">
    <name type="scientific">Melittangium boletus DSM 14713</name>
    <dbReference type="NCBI Taxonomy" id="1294270"/>
    <lineage>
        <taxon>Bacteria</taxon>
        <taxon>Pseudomonadati</taxon>
        <taxon>Myxococcota</taxon>
        <taxon>Myxococcia</taxon>
        <taxon>Myxococcales</taxon>
        <taxon>Cystobacterineae</taxon>
        <taxon>Archangiaceae</taxon>
        <taxon>Melittangium</taxon>
    </lineage>
</organism>
<reference evidence="2 3" key="1">
    <citation type="submission" date="2017-06" db="EMBL/GenBank/DDBJ databases">
        <authorList>
            <person name="Kim H.J."/>
            <person name="Triplett B.A."/>
        </authorList>
    </citation>
    <scope>NUCLEOTIDE SEQUENCE [LARGE SCALE GENOMIC DNA]</scope>
    <source>
        <strain evidence="2 3">DSM 14713</strain>
    </source>
</reference>
<proteinExistence type="predicted"/>
<dbReference type="Pfam" id="PF01575">
    <property type="entry name" value="MaoC_dehydratas"/>
    <property type="match status" value="1"/>
</dbReference>
<dbReference type="KEGG" id="mbd:MEBOL_001456"/>
<accession>A0A250IA16</accession>
<dbReference type="InterPro" id="IPR002539">
    <property type="entry name" value="MaoC-like_dom"/>
</dbReference>
<dbReference type="SUPFAM" id="SSF54637">
    <property type="entry name" value="Thioesterase/thiol ester dehydrase-isomerase"/>
    <property type="match status" value="1"/>
</dbReference>
<evidence type="ECO:0000259" key="1">
    <source>
        <dbReference type="Pfam" id="PF01575"/>
    </source>
</evidence>
<evidence type="ECO:0000313" key="2">
    <source>
        <dbReference type="EMBL" id="ATB28011.1"/>
    </source>
</evidence>
<dbReference type="Gene3D" id="3.10.129.10">
    <property type="entry name" value="Hotdog Thioesterase"/>
    <property type="match status" value="1"/>
</dbReference>
<dbReference type="PANTHER" id="PTHR43664:SF1">
    <property type="entry name" value="BETA-METHYLMALYL-COA DEHYDRATASE"/>
    <property type="match status" value="1"/>
</dbReference>
<keyword evidence="3" id="KW-1185">Reference proteome</keyword>
<dbReference type="AlphaFoldDB" id="A0A250IA16"/>
<dbReference type="InterPro" id="IPR029069">
    <property type="entry name" value="HotDog_dom_sf"/>
</dbReference>
<protein>
    <submittedName>
        <fullName evidence="2">MaoC family dehydratase</fullName>
    </submittedName>
</protein>
<evidence type="ECO:0000313" key="3">
    <source>
        <dbReference type="Proteomes" id="UP000217289"/>
    </source>
</evidence>
<dbReference type="OrthoDB" id="5298629at2"/>
<gene>
    <name evidence="2" type="ORF">MEBOL_001456</name>
</gene>
<dbReference type="RefSeq" id="WP_095976736.1">
    <property type="nucleotide sequence ID" value="NZ_CP022163.1"/>
</dbReference>
<name>A0A250IA16_9BACT</name>
<feature type="domain" description="MaoC-like" evidence="1">
    <location>
        <begin position="20"/>
        <end position="121"/>
    </location>
</feature>
<dbReference type="Proteomes" id="UP000217289">
    <property type="component" value="Chromosome"/>
</dbReference>
<dbReference type="PANTHER" id="PTHR43664">
    <property type="entry name" value="MONOAMINE OXIDASE-RELATED"/>
    <property type="match status" value="1"/>
</dbReference>
<dbReference type="EMBL" id="CP022163">
    <property type="protein sequence ID" value="ATB28011.1"/>
    <property type="molecule type" value="Genomic_DNA"/>
</dbReference>
<sequence length="157" mass="16977">MATPAEALSQARLYLDDFQVGQRFKSGTHAMDAEQIQAFARQFDPQPFHLDDAAARGTLFEGLAASGWHTAAITMRLQVEGGCPIAGGIVGAGGEISWPRPTRPGDILHVESEVLAVTPSRSRPDRGMVTLRSETRNQHGEVVQLLTAKLVAHRRAP</sequence>
<dbReference type="CDD" id="cd03454">
    <property type="entry name" value="YdeM"/>
    <property type="match status" value="1"/>
</dbReference>